<keyword evidence="2 6" id="KW-0489">Methyltransferase</keyword>
<keyword evidence="3 6" id="KW-0808">Transferase</keyword>
<dbReference type="InterPro" id="IPR050750">
    <property type="entry name" value="C5-MTase"/>
</dbReference>
<accession>A0A5C0WGN4</accession>
<dbReference type="PROSITE" id="PS00095">
    <property type="entry name" value="C5_MTASE_2"/>
    <property type="match status" value="1"/>
</dbReference>
<dbReference type="SUPFAM" id="SSF53335">
    <property type="entry name" value="S-adenosyl-L-methionine-dependent methyltransferases"/>
    <property type="match status" value="1"/>
</dbReference>
<dbReference type="Proteomes" id="UP000325032">
    <property type="component" value="Chromosome"/>
</dbReference>
<name>A0A5C0WGN4_BACIA</name>
<evidence type="ECO:0000256" key="5">
    <source>
        <dbReference type="ARBA" id="ARBA00022747"/>
    </source>
</evidence>
<evidence type="ECO:0000313" key="9">
    <source>
        <dbReference type="Proteomes" id="UP000325032"/>
    </source>
</evidence>
<evidence type="ECO:0000256" key="1">
    <source>
        <dbReference type="ARBA" id="ARBA00011975"/>
    </source>
</evidence>
<feature type="active site" evidence="6">
    <location>
        <position position="288"/>
    </location>
</feature>
<organism evidence="8 9">
    <name type="scientific">Bacillus safensis</name>
    <dbReference type="NCBI Taxonomy" id="561879"/>
    <lineage>
        <taxon>Bacteria</taxon>
        <taxon>Bacillati</taxon>
        <taxon>Bacillota</taxon>
        <taxon>Bacilli</taxon>
        <taxon>Bacillales</taxon>
        <taxon>Bacillaceae</taxon>
        <taxon>Bacillus</taxon>
    </lineage>
</organism>
<dbReference type="GO" id="GO:0032259">
    <property type="term" value="P:methylation"/>
    <property type="evidence" value="ECO:0007669"/>
    <property type="project" value="UniProtKB-KW"/>
</dbReference>
<dbReference type="InterPro" id="IPR031303">
    <property type="entry name" value="C5_meth_CS"/>
</dbReference>
<proteinExistence type="inferred from homology"/>
<dbReference type="EMBL" id="CP043404">
    <property type="protein sequence ID" value="QEK63376.1"/>
    <property type="molecule type" value="Genomic_DNA"/>
</dbReference>
<gene>
    <name evidence="8" type="primary">hhaIM</name>
    <name evidence="8" type="ORF">FX981_01617</name>
</gene>
<dbReference type="AlphaFoldDB" id="A0A5C0WGN4"/>
<dbReference type="InterPro" id="IPR018117">
    <property type="entry name" value="C5_DNA_meth_AS"/>
</dbReference>
<dbReference type="REBASE" id="348752">
    <property type="entry name" value="M.BsaKB20ORF1617P"/>
</dbReference>
<sequence>MLKLGTIFSGIGAIEHSLERLGIEYKVSFACDNGGIDIFSKTIERNLISVDKEIEELEIRLSSLTNESYKDANELDIQEHFEHIQKRREELETESIIVAERILKERFLLSTIDNFLEMITNSRVKMKYSSFLGSFQGMQINDISKSHLYYLLRDSRDFYKGLKDEELIHSLLGVSLKEYEVHYKAFVETSAVRKLNSHLTEVIDTINMLIERLSTVEILDDLSKLKDFRKKKKYIDNLYKPKKKSNFVLQSYLANYEINEEHFHWNASFLDGKQYKDQIDLFVGGSPCQSFSMVGKRRGLQDTRGTLFYEYARLIKEIQPKVFIYENVKGLINHDGGNTWATMQQVFDDLNYDWKFQVLNSKNYGIPQNRERLFVVGFRKDIELKEEFSFPTPIPLEKKMQDFLLDSVSGKYYLNKKGVEFVTKEKNIMKRFTQIDGDIQLCQKANQQFNWHGDFVFVEENKDKEKMMEDLEKYFLSEKVEKYVMSSGTKNFYSKPKIDLEIARPLLTTMHKMHRAGVDNYVTTEGRIRKLTPRECLRLMGFCDSFKIVVSDTQMYQQAGNSIVVDVLMEIMRSIIKSLPEITEGKNYKYRDNIEQLSLL</sequence>
<dbReference type="GO" id="GO:0003886">
    <property type="term" value="F:DNA (cytosine-5-)-methyltransferase activity"/>
    <property type="evidence" value="ECO:0007669"/>
    <property type="project" value="UniProtKB-EC"/>
</dbReference>
<dbReference type="RefSeq" id="WP_144683167.1">
    <property type="nucleotide sequence ID" value="NZ_CP043404.1"/>
</dbReference>
<feature type="coiled-coil region" evidence="7">
    <location>
        <begin position="40"/>
        <end position="67"/>
    </location>
</feature>
<dbReference type="PROSITE" id="PS51679">
    <property type="entry name" value="SAM_MT_C5"/>
    <property type="match status" value="1"/>
</dbReference>
<dbReference type="PROSITE" id="PS00094">
    <property type="entry name" value="C5_MTASE_1"/>
    <property type="match status" value="1"/>
</dbReference>
<dbReference type="PANTHER" id="PTHR46098">
    <property type="entry name" value="TRNA (CYTOSINE(38)-C(5))-METHYLTRANSFERASE"/>
    <property type="match status" value="1"/>
</dbReference>
<reference evidence="8 9" key="1">
    <citation type="journal article" date="2018" name="Plant Biotechnol. Rep.">
        <title>Diversity and antifungal activity of endophytic bacteria associated with Panax ginseng seedlings.</title>
        <authorList>
            <person name="Park J.M."/>
            <person name="Hong C.E."/>
            <person name="Jo S.H."/>
        </authorList>
    </citation>
    <scope>NUCLEOTIDE SEQUENCE [LARGE SCALE GENOMIC DNA]</scope>
    <source>
        <strain evidence="8 9">PgKB20</strain>
    </source>
</reference>
<dbReference type="InterPro" id="IPR001525">
    <property type="entry name" value="C5_MeTfrase"/>
</dbReference>
<evidence type="ECO:0000256" key="7">
    <source>
        <dbReference type="SAM" id="Coils"/>
    </source>
</evidence>
<dbReference type="EC" id="2.1.1.37" evidence="1"/>
<evidence type="ECO:0000256" key="4">
    <source>
        <dbReference type="ARBA" id="ARBA00022691"/>
    </source>
</evidence>
<dbReference type="Gene3D" id="3.40.50.150">
    <property type="entry name" value="Vaccinia Virus protein VP39"/>
    <property type="match status" value="1"/>
</dbReference>
<keyword evidence="5" id="KW-0680">Restriction system</keyword>
<dbReference type="Pfam" id="PF00145">
    <property type="entry name" value="DNA_methylase"/>
    <property type="match status" value="1"/>
</dbReference>
<dbReference type="GO" id="GO:0009307">
    <property type="term" value="P:DNA restriction-modification system"/>
    <property type="evidence" value="ECO:0007669"/>
    <property type="project" value="UniProtKB-KW"/>
</dbReference>
<comment type="similarity">
    <text evidence="6">Belongs to the class I-like SAM-binding methyltransferase superfamily. C5-methyltransferase family.</text>
</comment>
<evidence type="ECO:0000256" key="2">
    <source>
        <dbReference type="ARBA" id="ARBA00022603"/>
    </source>
</evidence>
<keyword evidence="7" id="KW-0175">Coiled coil</keyword>
<dbReference type="Gene3D" id="3.90.120.10">
    <property type="entry name" value="DNA Methylase, subunit A, domain 2"/>
    <property type="match status" value="1"/>
</dbReference>
<dbReference type="PANTHER" id="PTHR46098:SF1">
    <property type="entry name" value="TRNA (CYTOSINE(38)-C(5))-METHYLTRANSFERASE"/>
    <property type="match status" value="1"/>
</dbReference>
<evidence type="ECO:0000313" key="8">
    <source>
        <dbReference type="EMBL" id="QEK63376.1"/>
    </source>
</evidence>
<protein>
    <recommendedName>
        <fullName evidence="1">DNA (cytosine-5-)-methyltransferase</fullName>
        <ecNumber evidence="1">2.1.1.37</ecNumber>
    </recommendedName>
</protein>
<keyword evidence="9" id="KW-1185">Reference proteome</keyword>
<dbReference type="NCBIfam" id="TIGR00675">
    <property type="entry name" value="dcm"/>
    <property type="match status" value="1"/>
</dbReference>
<evidence type="ECO:0000256" key="3">
    <source>
        <dbReference type="ARBA" id="ARBA00022679"/>
    </source>
</evidence>
<dbReference type="InterPro" id="IPR029063">
    <property type="entry name" value="SAM-dependent_MTases_sf"/>
</dbReference>
<evidence type="ECO:0000256" key="6">
    <source>
        <dbReference type="PROSITE-ProRule" id="PRU01016"/>
    </source>
</evidence>
<keyword evidence="4 6" id="KW-0949">S-adenosyl-L-methionine</keyword>
<dbReference type="GeneID" id="61768399"/>